<feature type="region of interest" description="Disordered" evidence="1">
    <location>
        <begin position="119"/>
        <end position="147"/>
    </location>
</feature>
<feature type="region of interest" description="Disordered" evidence="1">
    <location>
        <begin position="1"/>
        <end position="97"/>
    </location>
</feature>
<feature type="compositionally biased region" description="Polar residues" evidence="1">
    <location>
        <begin position="44"/>
        <end position="77"/>
    </location>
</feature>
<dbReference type="PANTHER" id="PTHR33738">
    <property type="entry name" value="EMB|CAB82975.1"/>
    <property type="match status" value="1"/>
</dbReference>
<dbReference type="EMBL" id="JAVYJV010000014">
    <property type="protein sequence ID" value="KAK4353816.1"/>
    <property type="molecule type" value="Genomic_DNA"/>
</dbReference>
<evidence type="ECO:0000256" key="1">
    <source>
        <dbReference type="SAM" id="MobiDB-lite"/>
    </source>
</evidence>
<evidence type="ECO:0000313" key="3">
    <source>
        <dbReference type="Proteomes" id="UP001291623"/>
    </source>
</evidence>
<accession>A0AAE1V7Y0</accession>
<comment type="caution">
    <text evidence="2">The sequence shown here is derived from an EMBL/GenBank/DDBJ whole genome shotgun (WGS) entry which is preliminary data.</text>
</comment>
<gene>
    <name evidence="2" type="ORF">RND71_026010</name>
</gene>
<sequence length="159" mass="17462">MEKGKQVFGSSSSSSSFTNDLFGPKEPSKTSLFGSVFGPHSTGLGRNSINSGVEGSSRIQDPGNQSRGNAKYGTSDNRSQRSREDNSTKNLMYQNEKIESPCHLSSSIYYGGQDVYYPPTQTNASQHTFKKNGEEDDDQNGNNSNCASRGNWWQGSLYY</sequence>
<dbReference type="PANTHER" id="PTHR33738:SF21">
    <property type="entry name" value="TPRXL"/>
    <property type="match status" value="1"/>
</dbReference>
<name>A0AAE1V7Y0_9SOLA</name>
<dbReference type="AlphaFoldDB" id="A0AAE1V7Y0"/>
<keyword evidence="3" id="KW-1185">Reference proteome</keyword>
<dbReference type="Proteomes" id="UP001291623">
    <property type="component" value="Unassembled WGS sequence"/>
</dbReference>
<reference evidence="2" key="1">
    <citation type="submission" date="2023-12" db="EMBL/GenBank/DDBJ databases">
        <title>Genome assembly of Anisodus tanguticus.</title>
        <authorList>
            <person name="Wang Y.-J."/>
        </authorList>
    </citation>
    <scope>NUCLEOTIDE SEQUENCE</scope>
    <source>
        <strain evidence="2">KB-2021</strain>
        <tissue evidence="2">Leaf</tissue>
    </source>
</reference>
<organism evidence="2 3">
    <name type="scientific">Anisodus tanguticus</name>
    <dbReference type="NCBI Taxonomy" id="243964"/>
    <lineage>
        <taxon>Eukaryota</taxon>
        <taxon>Viridiplantae</taxon>
        <taxon>Streptophyta</taxon>
        <taxon>Embryophyta</taxon>
        <taxon>Tracheophyta</taxon>
        <taxon>Spermatophyta</taxon>
        <taxon>Magnoliopsida</taxon>
        <taxon>eudicotyledons</taxon>
        <taxon>Gunneridae</taxon>
        <taxon>Pentapetalae</taxon>
        <taxon>asterids</taxon>
        <taxon>lamiids</taxon>
        <taxon>Solanales</taxon>
        <taxon>Solanaceae</taxon>
        <taxon>Solanoideae</taxon>
        <taxon>Hyoscyameae</taxon>
        <taxon>Anisodus</taxon>
    </lineage>
</organism>
<proteinExistence type="predicted"/>
<evidence type="ECO:0000313" key="2">
    <source>
        <dbReference type="EMBL" id="KAK4353816.1"/>
    </source>
</evidence>
<feature type="compositionally biased region" description="Basic and acidic residues" evidence="1">
    <location>
        <begin position="78"/>
        <end position="87"/>
    </location>
</feature>
<protein>
    <submittedName>
        <fullName evidence="2">Uncharacterized protein</fullName>
    </submittedName>
</protein>